<name>A0ABW3X356_9HYPH</name>
<reference evidence="2" key="1">
    <citation type="journal article" date="2019" name="Int. J. Syst. Evol. Microbiol.">
        <title>The Global Catalogue of Microorganisms (GCM) 10K type strain sequencing project: providing services to taxonomists for standard genome sequencing and annotation.</title>
        <authorList>
            <consortium name="The Broad Institute Genomics Platform"/>
            <consortium name="The Broad Institute Genome Sequencing Center for Infectious Disease"/>
            <person name="Wu L."/>
            <person name="Ma J."/>
        </authorList>
    </citation>
    <scope>NUCLEOTIDE SEQUENCE [LARGE SCALE GENOMIC DNA]</scope>
    <source>
        <strain evidence="2">CCUG 56108</strain>
    </source>
</reference>
<protein>
    <submittedName>
        <fullName evidence="1">Uncharacterized protein</fullName>
    </submittedName>
</protein>
<comment type="caution">
    <text evidence="1">The sequence shown here is derived from an EMBL/GenBank/DDBJ whole genome shotgun (WGS) entry which is preliminary data.</text>
</comment>
<accession>A0ABW3X356</accession>
<gene>
    <name evidence="1" type="ORF">ACFQ4G_20205</name>
</gene>
<evidence type="ECO:0000313" key="2">
    <source>
        <dbReference type="Proteomes" id="UP001597176"/>
    </source>
</evidence>
<dbReference type="Proteomes" id="UP001597176">
    <property type="component" value="Unassembled WGS sequence"/>
</dbReference>
<organism evidence="1 2">
    <name type="scientific">Methylobacterium marchantiae</name>
    <dbReference type="NCBI Taxonomy" id="600331"/>
    <lineage>
        <taxon>Bacteria</taxon>
        <taxon>Pseudomonadati</taxon>
        <taxon>Pseudomonadota</taxon>
        <taxon>Alphaproteobacteria</taxon>
        <taxon>Hyphomicrobiales</taxon>
        <taxon>Methylobacteriaceae</taxon>
        <taxon>Methylobacterium</taxon>
    </lineage>
</organism>
<evidence type="ECO:0000313" key="1">
    <source>
        <dbReference type="EMBL" id="MFD1303893.1"/>
    </source>
</evidence>
<proteinExistence type="predicted"/>
<dbReference type="EMBL" id="JBHTND010000042">
    <property type="protein sequence ID" value="MFD1303893.1"/>
    <property type="molecule type" value="Genomic_DNA"/>
</dbReference>
<dbReference type="RefSeq" id="WP_238208212.1">
    <property type="nucleotide sequence ID" value="NZ_JBHTND010000042.1"/>
</dbReference>
<sequence length="110" mass="12119">MATIRLPLSGNVTQAIWSAFLSPFNNQVGLINISVGRSSAPEVEEQVLTEVASYGRQLGRIGDALTVLVRHFHPTEPLTKDEEKALTALRAMLDEIADVKEQHQRKGLRA</sequence>
<keyword evidence="2" id="KW-1185">Reference proteome</keyword>